<comment type="subcellular location">
    <subcellularLocation>
        <location evidence="6">Cytoplasm</location>
    </subcellularLocation>
</comment>
<organism evidence="7 8">
    <name type="scientific">Sanguibacteroides justesenii</name>
    <dbReference type="NCBI Taxonomy" id="1547597"/>
    <lineage>
        <taxon>Bacteria</taxon>
        <taxon>Pseudomonadati</taxon>
        <taxon>Bacteroidota</taxon>
        <taxon>Bacteroidia</taxon>
        <taxon>Bacteroidales</taxon>
        <taxon>Porphyromonadaceae</taxon>
        <taxon>Sanguibacteroides</taxon>
    </lineage>
</organism>
<keyword evidence="6" id="KW-0963">Cytoplasm</keyword>
<dbReference type="HAMAP" id="MF_01007">
    <property type="entry name" value="16SrRNA_methyltr_H"/>
    <property type="match status" value="1"/>
</dbReference>
<name>A0A0C3MHE3_9PORP</name>
<dbReference type="NCBIfam" id="TIGR00006">
    <property type="entry name" value="16S rRNA (cytosine(1402)-N(4))-methyltransferase RsmH"/>
    <property type="match status" value="1"/>
</dbReference>
<evidence type="ECO:0000256" key="3">
    <source>
        <dbReference type="ARBA" id="ARBA00022603"/>
    </source>
</evidence>
<comment type="catalytic activity">
    <reaction evidence="6">
        <text>cytidine(1402) in 16S rRNA + S-adenosyl-L-methionine = N(4)-methylcytidine(1402) in 16S rRNA + S-adenosyl-L-homocysteine + H(+)</text>
        <dbReference type="Rhea" id="RHEA:42928"/>
        <dbReference type="Rhea" id="RHEA-COMP:10286"/>
        <dbReference type="Rhea" id="RHEA-COMP:10287"/>
        <dbReference type="ChEBI" id="CHEBI:15378"/>
        <dbReference type="ChEBI" id="CHEBI:57856"/>
        <dbReference type="ChEBI" id="CHEBI:59789"/>
        <dbReference type="ChEBI" id="CHEBI:74506"/>
        <dbReference type="ChEBI" id="CHEBI:82748"/>
        <dbReference type="EC" id="2.1.1.199"/>
    </reaction>
</comment>
<keyword evidence="8" id="KW-1185">Reference proteome</keyword>
<gene>
    <name evidence="6" type="primary">rsmH</name>
    <name evidence="7" type="ORF">BA92_05895</name>
</gene>
<feature type="binding site" evidence="6">
    <location>
        <position position="73"/>
    </location>
    <ligand>
        <name>S-adenosyl-L-methionine</name>
        <dbReference type="ChEBI" id="CHEBI:59789"/>
    </ligand>
</feature>
<dbReference type="EC" id="2.1.1.199" evidence="6"/>
<dbReference type="PIRSF" id="PIRSF004486">
    <property type="entry name" value="MraW"/>
    <property type="match status" value="1"/>
</dbReference>
<proteinExistence type="inferred from homology"/>
<dbReference type="PANTHER" id="PTHR11265">
    <property type="entry name" value="S-ADENOSYL-METHYLTRANSFERASE MRAW"/>
    <property type="match status" value="1"/>
</dbReference>
<dbReference type="Pfam" id="PF01795">
    <property type="entry name" value="Methyltransf_5"/>
    <property type="match status" value="1"/>
</dbReference>
<dbReference type="SUPFAM" id="SSF53335">
    <property type="entry name" value="S-adenosyl-L-methionine-dependent methyltransferases"/>
    <property type="match status" value="1"/>
</dbReference>
<dbReference type="Proteomes" id="UP000031980">
    <property type="component" value="Unassembled WGS sequence"/>
</dbReference>
<dbReference type="SUPFAM" id="SSF81799">
    <property type="entry name" value="Putative methyltransferase TM0872, insert domain"/>
    <property type="match status" value="1"/>
</dbReference>
<keyword evidence="4 6" id="KW-0808">Transferase</keyword>
<feature type="binding site" evidence="6">
    <location>
        <begin position="32"/>
        <end position="34"/>
    </location>
    <ligand>
        <name>S-adenosyl-L-methionine</name>
        <dbReference type="ChEBI" id="CHEBI:59789"/>
    </ligand>
</feature>
<dbReference type="InterPro" id="IPR023397">
    <property type="entry name" value="SAM-dep_MeTrfase_MraW_recog"/>
</dbReference>
<comment type="caution">
    <text evidence="6">Lacks conserved residue(s) required for the propagation of feature annotation.</text>
</comment>
<keyword evidence="3 6" id="KW-0489">Methyltransferase</keyword>
<dbReference type="AlphaFoldDB" id="A0A0C3MHE3"/>
<keyword evidence="5 6" id="KW-0949">S-adenosyl-L-methionine</keyword>
<dbReference type="GO" id="GO:0070475">
    <property type="term" value="P:rRNA base methylation"/>
    <property type="evidence" value="ECO:0007669"/>
    <property type="project" value="UniProtKB-UniRule"/>
</dbReference>
<dbReference type="RefSeq" id="WP_041504994.1">
    <property type="nucleotide sequence ID" value="NZ_JPIU01000037.1"/>
</dbReference>
<dbReference type="InterPro" id="IPR002903">
    <property type="entry name" value="RsmH"/>
</dbReference>
<feature type="binding site" evidence="6">
    <location>
        <position position="94"/>
    </location>
    <ligand>
        <name>S-adenosyl-L-methionine</name>
        <dbReference type="ChEBI" id="CHEBI:59789"/>
    </ligand>
</feature>
<comment type="function">
    <text evidence="6">Specifically methylates the N4 position of cytidine in position 1402 (C1402) of 16S rRNA.</text>
</comment>
<comment type="similarity">
    <text evidence="1 6">Belongs to the methyltransferase superfamily. RsmH family.</text>
</comment>
<sequence>MEYHVPVLLEESVAGLNIDPDGVYLDLTFGGGGHAREILKRLSEGCLIGFDQDSDTLENVPKDDRFIFVNHNFRYLRNFLRYCGFEHADGILADLGVSSHEFDEAERGFSFRFDAALDMRMNRRNRLKATDVLNTYTEESLIHLFRDYGEVENARRLVSLIVKGREEKEIARSDEFLQVIAPCVPKLKEKKYLAQVFQALRIEVNGELEALEDMLQQAEMALRPGGRLVIITYHSLEDRIVKNFLKSGNFEGKVEKDFYGRVKKSFELVNRKVIVPTEEEVDRNPRARSAKLRIAEKL</sequence>
<dbReference type="PANTHER" id="PTHR11265:SF0">
    <property type="entry name" value="12S RRNA N4-METHYLCYTIDINE METHYLTRANSFERASE"/>
    <property type="match status" value="1"/>
</dbReference>
<evidence type="ECO:0000313" key="8">
    <source>
        <dbReference type="Proteomes" id="UP000031980"/>
    </source>
</evidence>
<dbReference type="Gene3D" id="1.10.150.170">
    <property type="entry name" value="Putative methyltransferase TM0872, insert domain"/>
    <property type="match status" value="1"/>
</dbReference>
<keyword evidence="2 6" id="KW-0698">rRNA processing</keyword>
<dbReference type="GO" id="GO:0071424">
    <property type="term" value="F:rRNA (cytosine-N4-)-methyltransferase activity"/>
    <property type="evidence" value="ECO:0007669"/>
    <property type="project" value="UniProtKB-UniRule"/>
</dbReference>
<protein>
    <recommendedName>
        <fullName evidence="6">Ribosomal RNA small subunit methyltransferase H</fullName>
        <ecNumber evidence="6">2.1.1.199</ecNumber>
    </recommendedName>
    <alternativeName>
        <fullName evidence="6">16S rRNA m(4)C1402 methyltransferase</fullName>
    </alternativeName>
    <alternativeName>
        <fullName evidence="6">rRNA (cytosine-N(4)-)-methyltransferase RsmH</fullName>
    </alternativeName>
</protein>
<evidence type="ECO:0000256" key="4">
    <source>
        <dbReference type="ARBA" id="ARBA00022679"/>
    </source>
</evidence>
<comment type="caution">
    <text evidence="7">The sequence shown here is derived from an EMBL/GenBank/DDBJ whole genome shotgun (WGS) entry which is preliminary data.</text>
</comment>
<feature type="binding site" evidence="6">
    <location>
        <position position="51"/>
    </location>
    <ligand>
        <name>S-adenosyl-L-methionine</name>
        <dbReference type="ChEBI" id="CHEBI:59789"/>
    </ligand>
</feature>
<accession>A0A0C3MHE3</accession>
<evidence type="ECO:0000256" key="5">
    <source>
        <dbReference type="ARBA" id="ARBA00022691"/>
    </source>
</evidence>
<dbReference type="Gene3D" id="3.40.50.150">
    <property type="entry name" value="Vaccinia Virus protein VP39"/>
    <property type="match status" value="1"/>
</dbReference>
<evidence type="ECO:0000256" key="1">
    <source>
        <dbReference type="ARBA" id="ARBA00010396"/>
    </source>
</evidence>
<evidence type="ECO:0000256" key="6">
    <source>
        <dbReference type="HAMAP-Rule" id="MF_01007"/>
    </source>
</evidence>
<dbReference type="InterPro" id="IPR029063">
    <property type="entry name" value="SAM-dependent_MTases_sf"/>
</dbReference>
<evidence type="ECO:0000256" key="2">
    <source>
        <dbReference type="ARBA" id="ARBA00022552"/>
    </source>
</evidence>
<reference evidence="7 8" key="1">
    <citation type="submission" date="2014-07" db="EMBL/GenBank/DDBJ databases">
        <title>Porphyromonadaceae bacterium OUH 308042 = ATCC BAA-2681 = DSM 28342 draft genome.</title>
        <authorList>
            <person name="Sydenham T.V."/>
            <person name="Hasman H."/>
            <person name="Justensen U.S."/>
        </authorList>
    </citation>
    <scope>NUCLEOTIDE SEQUENCE [LARGE SCALE GENOMIC DNA]</scope>
    <source>
        <strain evidence="7 8">OUH 308042</strain>
    </source>
</reference>
<dbReference type="GO" id="GO:0005737">
    <property type="term" value="C:cytoplasm"/>
    <property type="evidence" value="ECO:0007669"/>
    <property type="project" value="UniProtKB-SubCell"/>
</dbReference>
<dbReference type="EMBL" id="JPIU01000037">
    <property type="protein sequence ID" value="KIO45973.1"/>
    <property type="molecule type" value="Genomic_DNA"/>
</dbReference>
<evidence type="ECO:0000313" key="7">
    <source>
        <dbReference type="EMBL" id="KIO45973.1"/>
    </source>
</evidence>